<reference evidence="3" key="2">
    <citation type="submission" date="2022-06" db="UniProtKB">
        <authorList>
            <consortium name="EnsemblMetazoa"/>
        </authorList>
    </citation>
    <scope>IDENTIFICATION</scope>
</reference>
<dbReference type="RefSeq" id="XP_008189822.1">
    <property type="nucleotide sequence ID" value="XM_008191600.3"/>
</dbReference>
<feature type="domain" description="ZNF598/HEL2 PAH" evidence="2">
    <location>
        <begin position="316"/>
        <end position="376"/>
    </location>
</feature>
<feature type="region of interest" description="Disordered" evidence="1">
    <location>
        <begin position="237"/>
        <end position="276"/>
    </location>
</feature>
<dbReference type="KEGG" id="api:103311834"/>
<dbReference type="GeneID" id="103311834"/>
<dbReference type="EnsemblMetazoa" id="XM_008191600.3">
    <property type="protein sequence ID" value="XP_008189822.1"/>
    <property type="gene ID" value="LOC103311834"/>
</dbReference>
<evidence type="ECO:0000256" key="1">
    <source>
        <dbReference type="SAM" id="MobiDB-lite"/>
    </source>
</evidence>
<feature type="region of interest" description="Disordered" evidence="1">
    <location>
        <begin position="51"/>
        <end position="119"/>
    </location>
</feature>
<reference evidence="4" key="1">
    <citation type="submission" date="2010-06" db="EMBL/GenBank/DDBJ databases">
        <authorList>
            <person name="Jiang H."/>
            <person name="Abraham K."/>
            <person name="Ali S."/>
            <person name="Alsbrooks S.L."/>
            <person name="Anim B.N."/>
            <person name="Anosike U.S."/>
            <person name="Attaway T."/>
            <person name="Bandaranaike D.P."/>
            <person name="Battles P.K."/>
            <person name="Bell S.N."/>
            <person name="Bell A.V."/>
            <person name="Beltran B."/>
            <person name="Bickham C."/>
            <person name="Bustamante Y."/>
            <person name="Caleb T."/>
            <person name="Canada A."/>
            <person name="Cardenas V."/>
            <person name="Carter K."/>
            <person name="Chacko J."/>
            <person name="Chandrabose M.N."/>
            <person name="Chavez D."/>
            <person name="Chavez A."/>
            <person name="Chen L."/>
            <person name="Chu H.-S."/>
            <person name="Claassen K.J."/>
            <person name="Cockrell R."/>
            <person name="Collins M."/>
            <person name="Cooper J.A."/>
            <person name="Cree A."/>
            <person name="Curry S.M."/>
            <person name="Da Y."/>
            <person name="Dao M.D."/>
            <person name="Das B."/>
            <person name="Davila M.-L."/>
            <person name="Davy-Carroll L."/>
            <person name="Denson S."/>
            <person name="Dinh H."/>
            <person name="Ebong V.E."/>
            <person name="Edwards J.R."/>
            <person name="Egan A."/>
            <person name="El-Daye J."/>
            <person name="Escobedo L."/>
            <person name="Fernandez S."/>
            <person name="Fernando P.R."/>
            <person name="Flagg N."/>
            <person name="Forbes L.D."/>
            <person name="Fowler R.G."/>
            <person name="Fu Q."/>
            <person name="Gabisi R.A."/>
            <person name="Ganer J."/>
            <person name="Garbino Pronczuk A."/>
            <person name="Garcia R.M."/>
            <person name="Garner T."/>
            <person name="Garrett T.E."/>
            <person name="Gonzalez D.A."/>
            <person name="Hamid H."/>
            <person name="Hawkins E.S."/>
            <person name="Hirani K."/>
            <person name="Hogues M.E."/>
            <person name="Hollins B."/>
            <person name="Hsiao C.-H."/>
            <person name="Jabil R."/>
            <person name="James M.L."/>
            <person name="Jhangiani S.N."/>
            <person name="Johnson B."/>
            <person name="Johnson Q."/>
            <person name="Joshi V."/>
            <person name="Kalu J.B."/>
            <person name="Kam C."/>
            <person name="Kashfia A."/>
            <person name="Keebler J."/>
            <person name="Kisamo H."/>
            <person name="Kovar C.L."/>
            <person name="Lago L.A."/>
            <person name="Lai C.-Y."/>
            <person name="Laidlaw J."/>
            <person name="Lara F."/>
            <person name="Le T.-K."/>
            <person name="Lee S.L."/>
            <person name="Legall F.H."/>
            <person name="Lemon S.J."/>
            <person name="Lewis L.R."/>
            <person name="Li B."/>
            <person name="Liu Y."/>
            <person name="Liu Y.-S."/>
            <person name="Lopez J."/>
            <person name="Lozado R.J."/>
            <person name="Lu J."/>
            <person name="Madu R.C."/>
            <person name="Maheshwari M."/>
            <person name="Maheshwari R."/>
            <person name="Malloy K."/>
            <person name="Martinez E."/>
            <person name="Mathew T."/>
            <person name="Mercado I.C."/>
            <person name="Mercado C."/>
            <person name="Meyer B."/>
            <person name="Montgomery K."/>
            <person name="Morgan M.B."/>
            <person name="Munidasa M."/>
            <person name="Nazareth L.V."/>
            <person name="Nelson J."/>
            <person name="Ng B.M."/>
            <person name="Nguyen N.B."/>
            <person name="Nguyen P.Q."/>
            <person name="Nguyen T."/>
            <person name="Obregon M."/>
            <person name="Okwuonu G.O."/>
            <person name="Onwere C.G."/>
            <person name="Orozco G."/>
            <person name="Parra A."/>
            <person name="Patel S."/>
            <person name="Patil S."/>
            <person name="Perez A."/>
            <person name="Perez Y."/>
            <person name="Pham C."/>
            <person name="Primus E.L."/>
            <person name="Pu L.-L."/>
            <person name="Puazo M."/>
            <person name="Qin X."/>
            <person name="Quiroz J.B."/>
            <person name="Reese J."/>
            <person name="Richards S."/>
            <person name="Rives C.M."/>
            <person name="Robberts R."/>
            <person name="Ruiz S.J."/>
            <person name="Ruiz M.J."/>
            <person name="Santibanez J."/>
            <person name="Schneider B.W."/>
            <person name="Sisson I."/>
            <person name="Smith M."/>
            <person name="Sodergren E."/>
            <person name="Song X.-Z."/>
            <person name="Song B.B."/>
            <person name="Summersgill H."/>
            <person name="Thelus R."/>
            <person name="Thornton R.D."/>
            <person name="Trejos Z.Y."/>
            <person name="Usmani K."/>
            <person name="Vattathil S."/>
            <person name="Villasana D."/>
            <person name="Walker D.L."/>
            <person name="Wang S."/>
            <person name="Wang K."/>
            <person name="White C.S."/>
            <person name="Williams A.C."/>
            <person name="Williamson J."/>
            <person name="Wilson K."/>
            <person name="Woghiren I.O."/>
            <person name="Woodworth J.R."/>
            <person name="Worley K.C."/>
            <person name="Wright R.A."/>
            <person name="Wu W."/>
            <person name="Young L."/>
            <person name="Zhang L."/>
            <person name="Zhang J."/>
            <person name="Zhu Y."/>
            <person name="Muzny D.M."/>
            <person name="Weinstock G."/>
            <person name="Gibbs R.A."/>
        </authorList>
    </citation>
    <scope>NUCLEOTIDE SEQUENCE [LARGE SCALE GENOMIC DNA]</scope>
    <source>
        <strain evidence="4">LSR1</strain>
    </source>
</reference>
<dbReference type="Proteomes" id="UP000007819">
    <property type="component" value="Chromosome X"/>
</dbReference>
<accession>A0A8R2FE85</accession>
<evidence type="ECO:0000313" key="3">
    <source>
        <dbReference type="EnsemblMetazoa" id="XP_008189822.1"/>
    </source>
</evidence>
<dbReference type="AlphaFoldDB" id="A0A8R2FE85"/>
<dbReference type="InterPro" id="IPR057634">
    <property type="entry name" value="PAH_ZNF598/HEL2"/>
</dbReference>
<proteinExistence type="predicted"/>
<evidence type="ECO:0000259" key="2">
    <source>
        <dbReference type="Pfam" id="PF23202"/>
    </source>
</evidence>
<sequence length="413" mass="46825">MDINSSNREICNKPNMKTVDAVQMCNGEIKTATSTNNKAVAGKTEVIKLATAAPVEEPKREQSNKKESVAVGRSAARPDEKPVSDANNPNDKKKTKNNENRGEQQQQQQQQPTITKHQHQLNHDQQLFQNNCIITATPKIPPGFENAYRQQPQQQVRAPPGLSANCGSSPAAQNPKDKNARTNNENRGEQQQQQPTSTWSEYQENRLEDLVTYRFTRTETLNIPPGFENAYWQQPQQQVRAPPGLSGNRGSSPAAQNHHRVNAPPGLWLTNSGSDSGSDSGIPYDYMLPVGSSDRKKMFIDNLMAAIIPVRGERFETYRNFEMMSTLFRKRVFTAFHFYDFCVEVLYPHKFESIFQELVLLLPENDLQRNLLLHYKANGRHEVYIDVCEHCHQVFSISDLESHQSVHSSTEHI</sequence>
<feature type="compositionally biased region" description="Basic and acidic residues" evidence="1">
    <location>
        <begin position="175"/>
        <end position="188"/>
    </location>
</feature>
<dbReference type="Pfam" id="PF23202">
    <property type="entry name" value="PAH_ZNF598"/>
    <property type="match status" value="1"/>
</dbReference>
<keyword evidence="4" id="KW-1185">Reference proteome</keyword>
<organism evidence="3 4">
    <name type="scientific">Acyrthosiphon pisum</name>
    <name type="common">Pea aphid</name>
    <dbReference type="NCBI Taxonomy" id="7029"/>
    <lineage>
        <taxon>Eukaryota</taxon>
        <taxon>Metazoa</taxon>
        <taxon>Ecdysozoa</taxon>
        <taxon>Arthropoda</taxon>
        <taxon>Hexapoda</taxon>
        <taxon>Insecta</taxon>
        <taxon>Pterygota</taxon>
        <taxon>Neoptera</taxon>
        <taxon>Paraneoptera</taxon>
        <taxon>Hemiptera</taxon>
        <taxon>Sternorrhyncha</taxon>
        <taxon>Aphidomorpha</taxon>
        <taxon>Aphidoidea</taxon>
        <taxon>Aphididae</taxon>
        <taxon>Macrosiphini</taxon>
        <taxon>Acyrthosiphon</taxon>
    </lineage>
</organism>
<feature type="compositionally biased region" description="Basic and acidic residues" evidence="1">
    <location>
        <begin position="90"/>
        <end position="102"/>
    </location>
</feature>
<protein>
    <recommendedName>
        <fullName evidence="2">ZNF598/HEL2 PAH domain-containing protein</fullName>
    </recommendedName>
</protein>
<feature type="region of interest" description="Disordered" evidence="1">
    <location>
        <begin position="143"/>
        <end position="202"/>
    </location>
</feature>
<name>A0A8R2FE85_ACYPI</name>
<evidence type="ECO:0000313" key="4">
    <source>
        <dbReference type="Proteomes" id="UP000007819"/>
    </source>
</evidence>
<feature type="compositionally biased region" description="Basic and acidic residues" evidence="1">
    <location>
        <begin position="56"/>
        <end position="68"/>
    </location>
</feature>